<accession>A0A813MTK7</accession>
<feature type="region of interest" description="Disordered" evidence="1">
    <location>
        <begin position="28"/>
        <end position="50"/>
    </location>
</feature>
<dbReference type="EMBL" id="CAJNOJ010000002">
    <property type="protein sequence ID" value="CAF0726555.1"/>
    <property type="molecule type" value="Genomic_DNA"/>
</dbReference>
<sequence length="279" mass="32916">MTSETIFTISKFDEEDLYPNGTLPNRLLSPITEHSTDTQQTYSDTSKKSSESVLSKNKSAIDELNEILLPKCHQYITYFYHIQTYLNTLQKHFKALSIIVNYLRKDRCINHVIEPIETRMLQLHAKRNQIDNLLNKSSIKTLLQQILSSIHQSKLTVDYNEFLTSIQLNMNQKSTLIDHLMNEYRYKKYQLHEYTSKTKQRHQLIIKLTNQIAQFIVGHDRILKQVNSISIINEHNRECIELTKLSHEYEQVRQENYLLTAKAEETLQKLSKFISVNHF</sequence>
<evidence type="ECO:0000313" key="2">
    <source>
        <dbReference type="EMBL" id="CAF0726555.1"/>
    </source>
</evidence>
<dbReference type="Proteomes" id="UP000663852">
    <property type="component" value="Unassembled WGS sequence"/>
</dbReference>
<evidence type="ECO:0000313" key="4">
    <source>
        <dbReference type="Proteomes" id="UP000663828"/>
    </source>
</evidence>
<dbReference type="OrthoDB" id="9990018at2759"/>
<evidence type="ECO:0000256" key="1">
    <source>
        <dbReference type="SAM" id="MobiDB-lite"/>
    </source>
</evidence>
<comment type="caution">
    <text evidence="2">The sequence shown here is derived from an EMBL/GenBank/DDBJ whole genome shotgun (WGS) entry which is preliminary data.</text>
</comment>
<dbReference type="EMBL" id="CAJNOR010002485">
    <property type="protein sequence ID" value="CAF1300821.1"/>
    <property type="molecule type" value="Genomic_DNA"/>
</dbReference>
<proteinExistence type="predicted"/>
<reference evidence="2" key="1">
    <citation type="submission" date="2021-02" db="EMBL/GenBank/DDBJ databases">
        <authorList>
            <person name="Nowell W R."/>
        </authorList>
    </citation>
    <scope>NUCLEOTIDE SEQUENCE</scope>
</reference>
<dbReference type="Proteomes" id="UP000663828">
    <property type="component" value="Unassembled WGS sequence"/>
</dbReference>
<gene>
    <name evidence="2" type="ORF">EDS130_LOCUS748</name>
    <name evidence="3" type="ORF">XAT740_LOCUS28853</name>
</gene>
<evidence type="ECO:0000313" key="3">
    <source>
        <dbReference type="EMBL" id="CAF1300821.1"/>
    </source>
</evidence>
<name>A0A813MTK7_ADIRI</name>
<keyword evidence="4" id="KW-1185">Reference proteome</keyword>
<evidence type="ECO:0000313" key="5">
    <source>
        <dbReference type="Proteomes" id="UP000663852"/>
    </source>
</evidence>
<protein>
    <submittedName>
        <fullName evidence="2">Uncharacterized protein</fullName>
    </submittedName>
</protein>
<dbReference type="AlphaFoldDB" id="A0A813MTK7"/>
<organism evidence="2 5">
    <name type="scientific">Adineta ricciae</name>
    <name type="common">Rotifer</name>
    <dbReference type="NCBI Taxonomy" id="249248"/>
    <lineage>
        <taxon>Eukaryota</taxon>
        <taxon>Metazoa</taxon>
        <taxon>Spiralia</taxon>
        <taxon>Gnathifera</taxon>
        <taxon>Rotifera</taxon>
        <taxon>Eurotatoria</taxon>
        <taxon>Bdelloidea</taxon>
        <taxon>Adinetida</taxon>
        <taxon>Adinetidae</taxon>
        <taxon>Adineta</taxon>
    </lineage>
</organism>